<proteinExistence type="predicted"/>
<sequence length="378" mass="36697">MPVVRDAALVLELPDEDVVDPVAADAGLLPGAVLPVVAGVADAGRAAPVVEPVPPEPVEAGLPVVAADAVADAGVDVGLAGELPVVADPPLAEDGAEPEEADVGEAAPLEAAGFDASLPAVATGLPVADPVVGVDVAPPDAGVAAAPPVAGVAGFAVAVVAAGDAVVLDGFAVVAEDAGAVAAFASLALAPVAALAEADVAAVAALAEPVLSEAFGSLADLATGDDVAAVAGFDGSALAAPVPAVPDADASPVLGSLAPRLEVYFTSLFAVPADAVDAAPLFGAVLPSFDASVGPAGLADAVAPVSSFFLSVTGSFFSALRSIVWPRVLLGLERRGRLVIETAPFSPGLAGISVDFRTARIHAIRPSFARAAQAPHQT</sequence>
<dbReference type="EMBL" id="LC066372">
    <property type="protein sequence ID" value="BAT26534.1"/>
    <property type="molecule type" value="Genomic_DNA"/>
</dbReference>
<organism evidence="1">
    <name type="scientific">Aurantimonas coralicida</name>
    <dbReference type="NCBI Taxonomy" id="182270"/>
    <lineage>
        <taxon>Bacteria</taxon>
        <taxon>Pseudomonadati</taxon>
        <taxon>Pseudomonadota</taxon>
        <taxon>Alphaproteobacteria</taxon>
        <taxon>Hyphomicrobiales</taxon>
        <taxon>Aurantimonadaceae</taxon>
        <taxon>Aurantimonas</taxon>
    </lineage>
</organism>
<name>A0A0P0YYE9_9HYPH</name>
<dbReference type="AlphaFoldDB" id="A0A0P0YYE9"/>
<reference evidence="1" key="1">
    <citation type="journal article" date="2015" name="Proc. Natl. Acad. Sci. U.S.A.">
        <title>Bacterial clade with the ribosomal RNA operon on a small plasmid rather than the chromosome.</title>
        <authorList>
            <person name="Anda M."/>
            <person name="Ohtsubo Y."/>
            <person name="Okubo T."/>
            <person name="Sugawara M."/>
            <person name="Nagata Y."/>
            <person name="Tsuda M."/>
            <person name="Minamisawa K."/>
            <person name="Mitsui H."/>
        </authorList>
    </citation>
    <scope>NUCLEOTIDE SEQUENCE</scope>
    <source>
        <strain evidence="1">DSM 14790</strain>
    </source>
</reference>
<accession>A0A0P0YYE9</accession>
<evidence type="ECO:0000313" key="1">
    <source>
        <dbReference type="EMBL" id="BAT26534.1"/>
    </source>
</evidence>
<protein>
    <submittedName>
        <fullName evidence="1">Ribonuclease D</fullName>
    </submittedName>
</protein>